<reference evidence="2" key="3">
    <citation type="submission" date="2025-09" db="UniProtKB">
        <authorList>
            <consortium name="Ensembl"/>
        </authorList>
    </citation>
    <scope>IDENTIFICATION</scope>
</reference>
<keyword evidence="1" id="KW-0812">Transmembrane</keyword>
<protein>
    <recommendedName>
        <fullName evidence="4">CD59 glycoprotein-like</fullName>
    </recommendedName>
</protein>
<dbReference type="GeneTree" id="ENSGT00940000168621"/>
<dbReference type="Proteomes" id="UP000472265">
    <property type="component" value="Chromosome 21"/>
</dbReference>
<dbReference type="Gene3D" id="2.10.60.10">
    <property type="entry name" value="CD59"/>
    <property type="match status" value="1"/>
</dbReference>
<proteinExistence type="predicted"/>
<dbReference type="InterPro" id="IPR045860">
    <property type="entry name" value="Snake_toxin-like_sf"/>
</dbReference>
<keyword evidence="3" id="KW-1185">Reference proteome</keyword>
<evidence type="ECO:0008006" key="4">
    <source>
        <dbReference type="Google" id="ProtNLM"/>
    </source>
</evidence>
<dbReference type="CDD" id="cd23611">
    <property type="entry name" value="TFP_LU_ECD_THFP5"/>
    <property type="match status" value="1"/>
</dbReference>
<feature type="transmembrane region" description="Helical" evidence="1">
    <location>
        <begin position="12"/>
        <end position="37"/>
    </location>
</feature>
<reference evidence="2" key="2">
    <citation type="submission" date="2025-08" db="UniProtKB">
        <authorList>
            <consortium name="Ensembl"/>
        </authorList>
    </citation>
    <scope>IDENTIFICATION</scope>
</reference>
<dbReference type="AlphaFoldDB" id="A0A671XKD6"/>
<evidence type="ECO:0000256" key="1">
    <source>
        <dbReference type="SAM" id="Phobius"/>
    </source>
</evidence>
<feature type="transmembrane region" description="Helical" evidence="1">
    <location>
        <begin position="75"/>
        <end position="92"/>
    </location>
</feature>
<reference evidence="2" key="1">
    <citation type="submission" date="2021-04" db="EMBL/GenBank/DDBJ databases">
        <authorList>
            <consortium name="Wellcome Sanger Institute Data Sharing"/>
        </authorList>
    </citation>
    <scope>NUCLEOTIDE SEQUENCE [LARGE SCALE GENOMIC DNA]</scope>
</reference>
<sequence length="168" mass="18848">MSTSPCITVDFSFFFLFFLQFCHIYCLFQITYAHLLFNGRHARKSGGLRALHILYCKNLCLISHRLQHLNGTMKFLVLALAVALLFTAGGALDCHRCVSKKAGGTCELTVETCSPEKNGCAAAKFLREPHGQYQKCMALESCEMLKMNAYIDMKCCSDDMCNTFDNSI</sequence>
<keyword evidence="1" id="KW-1133">Transmembrane helix</keyword>
<dbReference type="InParanoid" id="A0A671XKD6"/>
<keyword evidence="1" id="KW-0472">Membrane</keyword>
<name>A0A671XKD6_SPAAU</name>
<evidence type="ECO:0000313" key="3">
    <source>
        <dbReference type="Proteomes" id="UP000472265"/>
    </source>
</evidence>
<gene>
    <name evidence="2" type="primary">ly97.3</name>
</gene>
<dbReference type="Ensembl" id="ENSSAUT00010054341.1">
    <property type="protein sequence ID" value="ENSSAUP00010051677.1"/>
    <property type="gene ID" value="ENSSAUG00010021446.1"/>
</dbReference>
<dbReference type="FunCoup" id="A0A671XKD6">
    <property type="interactions" value="32"/>
</dbReference>
<accession>A0A671XKD6</accession>
<organism evidence="2 3">
    <name type="scientific">Sparus aurata</name>
    <name type="common">Gilthead sea bream</name>
    <dbReference type="NCBI Taxonomy" id="8175"/>
    <lineage>
        <taxon>Eukaryota</taxon>
        <taxon>Metazoa</taxon>
        <taxon>Chordata</taxon>
        <taxon>Craniata</taxon>
        <taxon>Vertebrata</taxon>
        <taxon>Euteleostomi</taxon>
        <taxon>Actinopterygii</taxon>
        <taxon>Neopterygii</taxon>
        <taxon>Teleostei</taxon>
        <taxon>Neoteleostei</taxon>
        <taxon>Acanthomorphata</taxon>
        <taxon>Eupercaria</taxon>
        <taxon>Spariformes</taxon>
        <taxon>Sparidae</taxon>
        <taxon>Sparus</taxon>
    </lineage>
</organism>
<evidence type="ECO:0000313" key="2">
    <source>
        <dbReference type="Ensembl" id="ENSSAUP00010051677.1"/>
    </source>
</evidence>
<dbReference type="SUPFAM" id="SSF57302">
    <property type="entry name" value="Snake toxin-like"/>
    <property type="match status" value="1"/>
</dbReference>